<dbReference type="Proteomes" id="UP000218831">
    <property type="component" value="Unassembled WGS sequence"/>
</dbReference>
<evidence type="ECO:0000256" key="7">
    <source>
        <dbReference type="ARBA" id="ARBA00024731"/>
    </source>
</evidence>
<dbReference type="InterPro" id="IPR000795">
    <property type="entry name" value="T_Tr_GTP-bd_dom"/>
</dbReference>
<proteinExistence type="inferred from homology"/>
<dbReference type="FunFam" id="3.30.230.10:FF:000003">
    <property type="entry name" value="Elongation factor G"/>
    <property type="match status" value="1"/>
</dbReference>
<evidence type="ECO:0000259" key="9">
    <source>
        <dbReference type="PROSITE" id="PS51722"/>
    </source>
</evidence>
<dbReference type="CDD" id="cd16262">
    <property type="entry name" value="EFG_III"/>
    <property type="match status" value="1"/>
</dbReference>
<dbReference type="RefSeq" id="WP_095607487.1">
    <property type="nucleotide sequence ID" value="NZ_NSKE01000011.1"/>
</dbReference>
<reference evidence="10 11" key="1">
    <citation type="submission" date="2017-08" db="EMBL/GenBank/DDBJ databases">
        <title>Aliifodinibius alkalisoli sp. nov., isolated from saline alkaline soil.</title>
        <authorList>
            <person name="Liu D."/>
            <person name="Zhang G."/>
        </authorList>
    </citation>
    <scope>NUCLEOTIDE SEQUENCE [LARGE SCALE GENOMIC DNA]</scope>
    <source>
        <strain evidence="10 11">WN023</strain>
    </source>
</reference>
<dbReference type="InterPro" id="IPR004161">
    <property type="entry name" value="EFTu-like_2"/>
</dbReference>
<dbReference type="Gene3D" id="3.30.70.240">
    <property type="match status" value="1"/>
</dbReference>
<keyword evidence="11" id="KW-1185">Reference proteome</keyword>
<keyword evidence="6 8" id="KW-0342">GTP-binding</keyword>
<keyword evidence="3 8" id="KW-0547">Nucleotide-binding</keyword>
<dbReference type="Pfam" id="PF03764">
    <property type="entry name" value="EFG_IV"/>
    <property type="match status" value="1"/>
</dbReference>
<accession>A0A2A2G8A6</accession>
<comment type="similarity">
    <text evidence="1 8">Belongs to the TRAFAC class translation factor GTPase superfamily. Classic translation factor GTPase family. EF-G/EF-2 subfamily.</text>
</comment>
<evidence type="ECO:0000313" key="10">
    <source>
        <dbReference type="EMBL" id="PAU93067.1"/>
    </source>
</evidence>
<dbReference type="InterPro" id="IPR027417">
    <property type="entry name" value="P-loop_NTPase"/>
</dbReference>
<dbReference type="FunFam" id="3.30.70.240:FF:000001">
    <property type="entry name" value="Elongation factor G"/>
    <property type="match status" value="1"/>
</dbReference>
<dbReference type="Pfam" id="PF00679">
    <property type="entry name" value="EFG_C"/>
    <property type="match status" value="1"/>
</dbReference>
<evidence type="ECO:0000256" key="3">
    <source>
        <dbReference type="ARBA" id="ARBA00022741"/>
    </source>
</evidence>
<dbReference type="CDD" id="cd01886">
    <property type="entry name" value="EF-G"/>
    <property type="match status" value="1"/>
</dbReference>
<dbReference type="Pfam" id="PF14492">
    <property type="entry name" value="EFG_III"/>
    <property type="match status" value="1"/>
</dbReference>
<organism evidence="10 11">
    <name type="scientific">Fodinibius salipaludis</name>
    <dbReference type="NCBI Taxonomy" id="2032627"/>
    <lineage>
        <taxon>Bacteria</taxon>
        <taxon>Pseudomonadati</taxon>
        <taxon>Balneolota</taxon>
        <taxon>Balneolia</taxon>
        <taxon>Balneolales</taxon>
        <taxon>Balneolaceae</taxon>
        <taxon>Fodinibius</taxon>
    </lineage>
</organism>
<dbReference type="InterPro" id="IPR005517">
    <property type="entry name" value="Transl_elong_EFG/EF2_IV"/>
</dbReference>
<sequence length="716" mass="80627">MAETKTKTDPKIVDRIKRTRNIGIAAHVDAGKTTMTERILYYTGITHRIGETHDGASQMDWMDQEKERGITITSAATHCIWKDHRINIIDTPGHVDFTVEVERSLRVLDGMIGVFDSVGAVQPQSETVWRQANKYNVPRMAFVNKMDRVGADFFNVVDEMRDKLNANPVPIQIPIGVEDTFRGVVDLIKMKGIIWDEESLGMEYDEIEIPDDLKEKAAEYRKIMIEAIADHDDGLMENYLMDQEISEEEIENALREATLNRDITVVMCGSALKNKGVQTVLDKVIKYLPSPYDIPPIVGKHPQDHDKKLERKPSVQEPFSALAFKIMTDPYVGKLTFFRVYSGELEKGSYIYNATTGEKERVGRILEMHANEKKDLEIVRAGDIAAAVGVKQVRTGDSFCDLEDPILLEDITFPEPVIKLAVEPKSKADAEKLQNGLIKLAEEDPTFQVNTDEETGQTVIAGMGELHLEIIVDRLKREFKVEANVGAPQVSYRETITSSVTHRETYKKQSGGRGKFADMEFEIGPLDHFEEFDEEDNNVSVDEEEGFKFINEIKGGNIPTEFIPSVEKGFKDAMNSGIQADYPVEDIGVRLFDGSYHDVDSDQVSFELCAKMAFRHSTRKASPKILEPIMDVEVITPEDFMGDVIGDLNGRRGIIGKMDNNKEGSVVRAKVPLSEMFGYTTDLRSMTQGRATSTMEFAEFKIVPDNVEKEILEERS</sequence>
<dbReference type="InterPro" id="IPR005225">
    <property type="entry name" value="Small_GTP-bd"/>
</dbReference>
<dbReference type="InterPro" id="IPR047872">
    <property type="entry name" value="EFG_IV"/>
</dbReference>
<dbReference type="InterPro" id="IPR031157">
    <property type="entry name" value="G_TR_CS"/>
</dbReference>
<evidence type="ECO:0000256" key="8">
    <source>
        <dbReference type="HAMAP-Rule" id="MF_00054"/>
    </source>
</evidence>
<dbReference type="SMART" id="SM00889">
    <property type="entry name" value="EFG_IV"/>
    <property type="match status" value="1"/>
</dbReference>
<dbReference type="GO" id="GO:0005737">
    <property type="term" value="C:cytoplasm"/>
    <property type="evidence" value="ECO:0007669"/>
    <property type="project" value="UniProtKB-SubCell"/>
</dbReference>
<dbReference type="NCBIfam" id="NF009381">
    <property type="entry name" value="PRK12740.1-5"/>
    <property type="match status" value="1"/>
</dbReference>
<feature type="binding site" evidence="8">
    <location>
        <begin position="90"/>
        <end position="94"/>
    </location>
    <ligand>
        <name>GTP</name>
        <dbReference type="ChEBI" id="CHEBI:37565"/>
    </ligand>
</feature>
<dbReference type="GO" id="GO:0005525">
    <property type="term" value="F:GTP binding"/>
    <property type="evidence" value="ECO:0007669"/>
    <property type="project" value="UniProtKB-UniRule"/>
</dbReference>
<comment type="function">
    <text evidence="7 8">Catalyzes the GTP-dependent ribosomal translocation step during translation elongation. During this step, the ribosome changes from the pre-translocational (PRE) to the post-translocational (POST) state as the newly formed A-site-bound peptidyl-tRNA and P-site-bound deacylated tRNA move to the P and E sites, respectively. Catalyzes the coordinated movement of the two tRNA molecules, the mRNA and conformational changes in the ribosome.</text>
</comment>
<dbReference type="Gene3D" id="3.30.70.870">
    <property type="entry name" value="Elongation Factor G (Translational Gtpase), domain 3"/>
    <property type="match status" value="1"/>
</dbReference>
<dbReference type="PRINTS" id="PR00315">
    <property type="entry name" value="ELONGATNFCT"/>
</dbReference>
<evidence type="ECO:0000256" key="1">
    <source>
        <dbReference type="ARBA" id="ARBA00005870"/>
    </source>
</evidence>
<dbReference type="FunFam" id="3.40.50.300:FF:000029">
    <property type="entry name" value="Elongation factor G"/>
    <property type="match status" value="1"/>
</dbReference>
<dbReference type="InterPro" id="IPR035647">
    <property type="entry name" value="EFG_III/V"/>
</dbReference>
<feature type="binding site" evidence="8">
    <location>
        <begin position="26"/>
        <end position="33"/>
    </location>
    <ligand>
        <name>GTP</name>
        <dbReference type="ChEBI" id="CHEBI:37565"/>
    </ligand>
</feature>
<dbReference type="CDD" id="cd01434">
    <property type="entry name" value="EFG_mtEFG1_IV"/>
    <property type="match status" value="1"/>
</dbReference>
<dbReference type="EMBL" id="NSKE01000011">
    <property type="protein sequence ID" value="PAU93067.1"/>
    <property type="molecule type" value="Genomic_DNA"/>
</dbReference>
<evidence type="ECO:0000256" key="2">
    <source>
        <dbReference type="ARBA" id="ARBA00017872"/>
    </source>
</evidence>
<evidence type="ECO:0000256" key="6">
    <source>
        <dbReference type="ARBA" id="ARBA00023134"/>
    </source>
</evidence>
<dbReference type="GO" id="GO:0003746">
    <property type="term" value="F:translation elongation factor activity"/>
    <property type="evidence" value="ECO:0007669"/>
    <property type="project" value="UniProtKB-UniRule"/>
</dbReference>
<keyword evidence="8" id="KW-0963">Cytoplasm</keyword>
<name>A0A2A2G8A6_9BACT</name>
<dbReference type="SUPFAM" id="SSF54980">
    <property type="entry name" value="EF-G C-terminal domain-like"/>
    <property type="match status" value="2"/>
</dbReference>
<keyword evidence="4 8" id="KW-0251">Elongation factor</keyword>
<dbReference type="SUPFAM" id="SSF50447">
    <property type="entry name" value="Translation proteins"/>
    <property type="match status" value="1"/>
</dbReference>
<dbReference type="PANTHER" id="PTHR43261:SF1">
    <property type="entry name" value="RIBOSOME-RELEASING FACTOR 2, MITOCHONDRIAL"/>
    <property type="match status" value="1"/>
</dbReference>
<dbReference type="PANTHER" id="PTHR43261">
    <property type="entry name" value="TRANSLATION ELONGATION FACTOR G-RELATED"/>
    <property type="match status" value="1"/>
</dbReference>
<gene>
    <name evidence="8 10" type="primary">fusA</name>
    <name evidence="10" type="ORF">CK503_14200</name>
</gene>
<dbReference type="Pfam" id="PF03144">
    <property type="entry name" value="GTP_EFTU_D2"/>
    <property type="match status" value="1"/>
</dbReference>
<dbReference type="InterPro" id="IPR035649">
    <property type="entry name" value="EFG_V"/>
</dbReference>
<dbReference type="GO" id="GO:0003924">
    <property type="term" value="F:GTPase activity"/>
    <property type="evidence" value="ECO:0007669"/>
    <property type="project" value="InterPro"/>
</dbReference>
<dbReference type="NCBIfam" id="TIGR00484">
    <property type="entry name" value="EF-G"/>
    <property type="match status" value="1"/>
</dbReference>
<dbReference type="CDD" id="cd03713">
    <property type="entry name" value="EFG_mtEFG_C"/>
    <property type="match status" value="1"/>
</dbReference>
<dbReference type="InterPro" id="IPR009022">
    <property type="entry name" value="EFG_III"/>
</dbReference>
<protein>
    <recommendedName>
        <fullName evidence="2 8">Elongation factor G</fullName>
        <shortName evidence="8">EF-G</shortName>
    </recommendedName>
</protein>
<dbReference type="PROSITE" id="PS51722">
    <property type="entry name" value="G_TR_2"/>
    <property type="match status" value="1"/>
</dbReference>
<dbReference type="InterPro" id="IPR004540">
    <property type="entry name" value="Transl_elong_EFG/EF2"/>
</dbReference>
<evidence type="ECO:0000313" key="11">
    <source>
        <dbReference type="Proteomes" id="UP000218831"/>
    </source>
</evidence>
<evidence type="ECO:0000256" key="5">
    <source>
        <dbReference type="ARBA" id="ARBA00022917"/>
    </source>
</evidence>
<dbReference type="CDD" id="cd04088">
    <property type="entry name" value="EFG_mtEFG_II"/>
    <property type="match status" value="1"/>
</dbReference>
<dbReference type="Gene3D" id="2.40.30.10">
    <property type="entry name" value="Translation factors"/>
    <property type="match status" value="1"/>
</dbReference>
<dbReference type="Pfam" id="PF00009">
    <property type="entry name" value="GTP_EFTU"/>
    <property type="match status" value="1"/>
</dbReference>
<dbReference type="SMART" id="SM00838">
    <property type="entry name" value="EFG_C"/>
    <property type="match status" value="1"/>
</dbReference>
<dbReference type="NCBIfam" id="TIGR00231">
    <property type="entry name" value="small_GTP"/>
    <property type="match status" value="1"/>
</dbReference>
<dbReference type="Gene3D" id="3.40.50.300">
    <property type="entry name" value="P-loop containing nucleotide triphosphate hydrolases"/>
    <property type="match status" value="1"/>
</dbReference>
<dbReference type="GO" id="GO:0032790">
    <property type="term" value="P:ribosome disassembly"/>
    <property type="evidence" value="ECO:0007669"/>
    <property type="project" value="TreeGrafter"/>
</dbReference>
<dbReference type="Gene3D" id="3.30.230.10">
    <property type="match status" value="1"/>
</dbReference>
<dbReference type="PROSITE" id="PS00301">
    <property type="entry name" value="G_TR_1"/>
    <property type="match status" value="1"/>
</dbReference>
<dbReference type="HAMAP" id="MF_00054_B">
    <property type="entry name" value="EF_G_EF_2_B"/>
    <property type="match status" value="1"/>
</dbReference>
<dbReference type="InterPro" id="IPR020568">
    <property type="entry name" value="Ribosomal_Su5_D2-typ_SF"/>
</dbReference>
<dbReference type="SUPFAM" id="SSF52540">
    <property type="entry name" value="P-loop containing nucleoside triphosphate hydrolases"/>
    <property type="match status" value="1"/>
</dbReference>
<dbReference type="FunFam" id="3.30.70.870:FF:000001">
    <property type="entry name" value="Elongation factor G"/>
    <property type="match status" value="1"/>
</dbReference>
<feature type="binding site" evidence="8">
    <location>
        <begin position="144"/>
        <end position="147"/>
    </location>
    <ligand>
        <name>GTP</name>
        <dbReference type="ChEBI" id="CHEBI:37565"/>
    </ligand>
</feature>
<dbReference type="InterPro" id="IPR014721">
    <property type="entry name" value="Ribsml_uS5_D2-typ_fold_subgr"/>
</dbReference>
<comment type="caution">
    <text evidence="10">The sequence shown here is derived from an EMBL/GenBank/DDBJ whole genome shotgun (WGS) entry which is preliminary data.</text>
</comment>
<dbReference type="SUPFAM" id="SSF54211">
    <property type="entry name" value="Ribosomal protein S5 domain 2-like"/>
    <property type="match status" value="1"/>
</dbReference>
<dbReference type="InterPro" id="IPR041095">
    <property type="entry name" value="EFG_II"/>
</dbReference>
<dbReference type="InterPro" id="IPR009000">
    <property type="entry name" value="Transl_B-barrel_sf"/>
</dbReference>
<feature type="domain" description="Tr-type G" evidence="9">
    <location>
        <begin position="17"/>
        <end position="292"/>
    </location>
</feature>
<keyword evidence="5 8" id="KW-0648">Protein biosynthesis</keyword>
<comment type="subcellular location">
    <subcellularLocation>
        <location evidence="8">Cytoplasm</location>
    </subcellularLocation>
</comment>
<dbReference type="FunFam" id="2.40.30.10:FF:000006">
    <property type="entry name" value="Elongation factor G"/>
    <property type="match status" value="1"/>
</dbReference>
<dbReference type="OrthoDB" id="9801591at2"/>
<dbReference type="AlphaFoldDB" id="A0A2A2G8A6"/>
<evidence type="ECO:0000256" key="4">
    <source>
        <dbReference type="ARBA" id="ARBA00022768"/>
    </source>
</evidence>
<dbReference type="InterPro" id="IPR000640">
    <property type="entry name" value="EFG_V-like"/>
</dbReference>